<dbReference type="Pfam" id="PF03417">
    <property type="entry name" value="AAT"/>
    <property type="match status" value="1"/>
</dbReference>
<proteinExistence type="predicted"/>
<sequence>MRRPALRVLDLAGGPAAMGHAHGTAYADEIRRYTDERVRLVASGEWSGRPLDRDGVLTLAEACIPAHESHSPVLHEEMCGMAEGAGITLAEAIVVGGFTDFVDTVRSHVAGSHPAAVVEDDCTAFIVPDSRADGVGLYAQTWDMHDSATEHVVLFRVRPDDGPAALVFSTTGCLGQIGMNEAGVCVGINNLTGIDGTIGVTWPTVVRDALLRSTADEALEVVLGADLAGAHSYLLFDADGSGFMVEGMPTARPWLGVDDDALVHTNHTLWDEATAVEAPRPADLTANSARRLERAVGLLDRDGITAEDCMAITRDPDAICRESDDTHHVESSGAVVMRPRTRDLWAVWGVPRHNDYTHVPFPD</sequence>
<dbReference type="AlphaFoldDB" id="A0A381SLP5"/>
<evidence type="ECO:0000313" key="2">
    <source>
        <dbReference type="EMBL" id="SVA04359.1"/>
    </source>
</evidence>
<protein>
    <recommendedName>
        <fullName evidence="1">Peptidase C45 hydrolase domain-containing protein</fullName>
    </recommendedName>
</protein>
<reference evidence="2" key="1">
    <citation type="submission" date="2018-05" db="EMBL/GenBank/DDBJ databases">
        <authorList>
            <person name="Lanie J.A."/>
            <person name="Ng W.-L."/>
            <person name="Kazmierczak K.M."/>
            <person name="Andrzejewski T.M."/>
            <person name="Davidsen T.M."/>
            <person name="Wayne K.J."/>
            <person name="Tettelin H."/>
            <person name="Glass J.I."/>
            <person name="Rusch D."/>
            <person name="Podicherti R."/>
            <person name="Tsui H.-C.T."/>
            <person name="Winkler M.E."/>
        </authorList>
    </citation>
    <scope>NUCLEOTIDE SEQUENCE</scope>
</reference>
<dbReference type="InterPro" id="IPR047794">
    <property type="entry name" value="C45_proenzyme-like"/>
</dbReference>
<dbReference type="InterPro" id="IPR047801">
    <property type="entry name" value="Peptidase_C45"/>
</dbReference>
<dbReference type="InterPro" id="IPR005079">
    <property type="entry name" value="Peptidase_C45_hydrolase"/>
</dbReference>
<feature type="domain" description="Peptidase C45 hydrolase" evidence="1">
    <location>
        <begin position="134"/>
        <end position="352"/>
    </location>
</feature>
<dbReference type="Gene3D" id="1.10.10.2120">
    <property type="match status" value="1"/>
</dbReference>
<dbReference type="NCBIfam" id="NF040521">
    <property type="entry name" value="C45_proenzyme"/>
    <property type="match status" value="1"/>
</dbReference>
<dbReference type="PANTHER" id="PTHR34180">
    <property type="entry name" value="PEPTIDASE C45"/>
    <property type="match status" value="1"/>
</dbReference>
<dbReference type="EMBL" id="UINC01003217">
    <property type="protein sequence ID" value="SVA04359.1"/>
    <property type="molecule type" value="Genomic_DNA"/>
</dbReference>
<name>A0A381SLP5_9ZZZZ</name>
<organism evidence="2">
    <name type="scientific">marine metagenome</name>
    <dbReference type="NCBI Taxonomy" id="408172"/>
    <lineage>
        <taxon>unclassified sequences</taxon>
        <taxon>metagenomes</taxon>
        <taxon>ecological metagenomes</taxon>
    </lineage>
</organism>
<accession>A0A381SLP5</accession>
<dbReference type="PANTHER" id="PTHR34180:SF1">
    <property type="entry name" value="BETA-ALANYL-DOPAMINE_CARCININE HYDROLASE"/>
    <property type="match status" value="1"/>
</dbReference>
<gene>
    <name evidence="2" type="ORF">METZ01_LOCUS57213</name>
</gene>
<dbReference type="Gene3D" id="3.60.60.10">
    <property type="entry name" value="Penicillin V Acylase, Chain A"/>
    <property type="match status" value="1"/>
</dbReference>
<evidence type="ECO:0000259" key="1">
    <source>
        <dbReference type="Pfam" id="PF03417"/>
    </source>
</evidence>